<dbReference type="FunFam" id="3.30.565.10:FF:000006">
    <property type="entry name" value="Sensor histidine kinase WalK"/>
    <property type="match status" value="1"/>
</dbReference>
<dbReference type="InterPro" id="IPR003661">
    <property type="entry name" value="HisK_dim/P_dom"/>
</dbReference>
<name>A0A8J3GA64_9BACT</name>
<evidence type="ECO:0000313" key="8">
    <source>
        <dbReference type="EMBL" id="GHB78490.1"/>
    </source>
</evidence>
<dbReference type="EMBL" id="BMXF01000003">
    <property type="protein sequence ID" value="GHB78490.1"/>
    <property type="molecule type" value="Genomic_DNA"/>
</dbReference>
<dbReference type="SUPFAM" id="SSF47384">
    <property type="entry name" value="Homodimeric domain of signal transducing histidine kinase"/>
    <property type="match status" value="1"/>
</dbReference>
<keyword evidence="3" id="KW-0597">Phosphoprotein</keyword>
<feature type="domain" description="Histidine kinase" evidence="7">
    <location>
        <begin position="6"/>
        <end position="217"/>
    </location>
</feature>
<evidence type="ECO:0000313" key="9">
    <source>
        <dbReference type="Proteomes" id="UP000598271"/>
    </source>
</evidence>
<dbReference type="GO" id="GO:0004721">
    <property type="term" value="F:phosphoprotein phosphatase activity"/>
    <property type="evidence" value="ECO:0007669"/>
    <property type="project" value="TreeGrafter"/>
</dbReference>
<comment type="catalytic activity">
    <reaction evidence="1">
        <text>ATP + protein L-histidine = ADP + protein N-phospho-L-histidine.</text>
        <dbReference type="EC" id="2.7.13.3"/>
    </reaction>
</comment>
<dbReference type="EC" id="2.7.13.3" evidence="2"/>
<dbReference type="PROSITE" id="PS50109">
    <property type="entry name" value="HIS_KIN"/>
    <property type="match status" value="1"/>
</dbReference>
<dbReference type="CDD" id="cd00075">
    <property type="entry name" value="HATPase"/>
    <property type="match status" value="1"/>
</dbReference>
<evidence type="ECO:0000256" key="2">
    <source>
        <dbReference type="ARBA" id="ARBA00012438"/>
    </source>
</evidence>
<sequence>MDFMYKMTHELQTPVSSITLAANMLENPSVSGTPERLAKYVRIVKEESNRMQWHIDNVLHIAKAENRTLLLKPEKTAVDSLVSNLLSRYDGRISSDLKASEASVTVDRQHFSNVLFNLIDNALKYTPVNPQIWVCTQQVADKVVVSVRDNGIGIPQHEQKKIFNNFYRIQNNSANVKGFGLGLSYVQQIAQAHHWNLELESQEGEGSDFRIVLPVSSSA</sequence>
<organism evidence="8 9">
    <name type="scientific">Persicitalea jodogahamensis</name>
    <dbReference type="NCBI Taxonomy" id="402147"/>
    <lineage>
        <taxon>Bacteria</taxon>
        <taxon>Pseudomonadati</taxon>
        <taxon>Bacteroidota</taxon>
        <taxon>Cytophagia</taxon>
        <taxon>Cytophagales</taxon>
        <taxon>Spirosomataceae</taxon>
        <taxon>Persicitalea</taxon>
    </lineage>
</organism>
<keyword evidence="4" id="KW-0808">Transferase</keyword>
<keyword evidence="9" id="KW-1185">Reference proteome</keyword>
<evidence type="ECO:0000259" key="7">
    <source>
        <dbReference type="PROSITE" id="PS50109"/>
    </source>
</evidence>
<dbReference type="CDD" id="cd00082">
    <property type="entry name" value="HisKA"/>
    <property type="match status" value="1"/>
</dbReference>
<dbReference type="Gene3D" id="1.10.287.130">
    <property type="match status" value="1"/>
</dbReference>
<dbReference type="GO" id="GO:0000155">
    <property type="term" value="F:phosphorelay sensor kinase activity"/>
    <property type="evidence" value="ECO:0007669"/>
    <property type="project" value="InterPro"/>
</dbReference>
<evidence type="ECO:0000256" key="3">
    <source>
        <dbReference type="ARBA" id="ARBA00022553"/>
    </source>
</evidence>
<dbReference type="Pfam" id="PF00512">
    <property type="entry name" value="HisKA"/>
    <property type="match status" value="1"/>
</dbReference>
<dbReference type="InterPro" id="IPR004358">
    <property type="entry name" value="Sig_transdc_His_kin-like_C"/>
</dbReference>
<reference evidence="8 9" key="1">
    <citation type="journal article" date="2014" name="Int. J. Syst. Evol. Microbiol.">
        <title>Complete genome sequence of Corynebacterium casei LMG S-19264T (=DSM 44701T), isolated from a smear-ripened cheese.</title>
        <authorList>
            <consortium name="US DOE Joint Genome Institute (JGI-PGF)"/>
            <person name="Walter F."/>
            <person name="Albersmeier A."/>
            <person name="Kalinowski J."/>
            <person name="Ruckert C."/>
        </authorList>
    </citation>
    <scope>NUCLEOTIDE SEQUENCE [LARGE SCALE GENOMIC DNA]</scope>
    <source>
        <strain evidence="8 9">KCTC 12866</strain>
    </source>
</reference>
<dbReference type="InterPro" id="IPR036097">
    <property type="entry name" value="HisK_dim/P_sf"/>
</dbReference>
<comment type="caution">
    <text evidence="8">The sequence shown here is derived from an EMBL/GenBank/DDBJ whole genome shotgun (WGS) entry which is preliminary data.</text>
</comment>
<dbReference type="InterPro" id="IPR050351">
    <property type="entry name" value="BphY/WalK/GraS-like"/>
</dbReference>
<dbReference type="InterPro" id="IPR005467">
    <property type="entry name" value="His_kinase_dom"/>
</dbReference>
<dbReference type="SMART" id="SM00388">
    <property type="entry name" value="HisKA"/>
    <property type="match status" value="1"/>
</dbReference>
<dbReference type="InterPro" id="IPR003594">
    <property type="entry name" value="HATPase_dom"/>
</dbReference>
<dbReference type="Pfam" id="PF02518">
    <property type="entry name" value="HATPase_c"/>
    <property type="match status" value="1"/>
</dbReference>
<dbReference type="Proteomes" id="UP000598271">
    <property type="component" value="Unassembled WGS sequence"/>
</dbReference>
<accession>A0A8J3GA64</accession>
<keyword evidence="6" id="KW-0902">Two-component regulatory system</keyword>
<dbReference type="GO" id="GO:0005886">
    <property type="term" value="C:plasma membrane"/>
    <property type="evidence" value="ECO:0007669"/>
    <property type="project" value="TreeGrafter"/>
</dbReference>
<dbReference type="SUPFAM" id="SSF55874">
    <property type="entry name" value="ATPase domain of HSP90 chaperone/DNA topoisomerase II/histidine kinase"/>
    <property type="match status" value="1"/>
</dbReference>
<evidence type="ECO:0000256" key="4">
    <source>
        <dbReference type="ARBA" id="ARBA00022679"/>
    </source>
</evidence>
<dbReference type="AlphaFoldDB" id="A0A8J3GA64"/>
<protein>
    <recommendedName>
        <fullName evidence="2">histidine kinase</fullName>
        <ecNumber evidence="2">2.7.13.3</ecNumber>
    </recommendedName>
</protein>
<dbReference type="SMART" id="SM00387">
    <property type="entry name" value="HATPase_c"/>
    <property type="match status" value="1"/>
</dbReference>
<gene>
    <name evidence="8" type="ORF">GCM10007390_35980</name>
</gene>
<keyword evidence="5" id="KW-0418">Kinase</keyword>
<dbReference type="GO" id="GO:0016036">
    <property type="term" value="P:cellular response to phosphate starvation"/>
    <property type="evidence" value="ECO:0007669"/>
    <property type="project" value="TreeGrafter"/>
</dbReference>
<proteinExistence type="predicted"/>
<evidence type="ECO:0000256" key="1">
    <source>
        <dbReference type="ARBA" id="ARBA00000085"/>
    </source>
</evidence>
<dbReference type="Gene3D" id="3.30.565.10">
    <property type="entry name" value="Histidine kinase-like ATPase, C-terminal domain"/>
    <property type="match status" value="1"/>
</dbReference>
<dbReference type="PRINTS" id="PR00344">
    <property type="entry name" value="BCTRLSENSOR"/>
</dbReference>
<dbReference type="PANTHER" id="PTHR45453:SF1">
    <property type="entry name" value="PHOSPHATE REGULON SENSOR PROTEIN PHOR"/>
    <property type="match status" value="1"/>
</dbReference>
<evidence type="ECO:0000256" key="6">
    <source>
        <dbReference type="ARBA" id="ARBA00023012"/>
    </source>
</evidence>
<dbReference type="InterPro" id="IPR036890">
    <property type="entry name" value="HATPase_C_sf"/>
</dbReference>
<dbReference type="PANTHER" id="PTHR45453">
    <property type="entry name" value="PHOSPHATE REGULON SENSOR PROTEIN PHOR"/>
    <property type="match status" value="1"/>
</dbReference>
<evidence type="ECO:0000256" key="5">
    <source>
        <dbReference type="ARBA" id="ARBA00022777"/>
    </source>
</evidence>